<dbReference type="Pfam" id="PF01797">
    <property type="entry name" value="Y1_Tnp"/>
    <property type="match status" value="1"/>
</dbReference>
<name>A0A1J4RX00_9BACT</name>
<reference evidence="2 3" key="1">
    <citation type="journal article" date="2016" name="Environ. Microbiol.">
        <title>Genomic resolution of a cold subsurface aquifer community provides metabolic insights for novel microbes adapted to high CO concentrations.</title>
        <authorList>
            <person name="Probst A.J."/>
            <person name="Castelle C.J."/>
            <person name="Singh A."/>
            <person name="Brown C.T."/>
            <person name="Anantharaman K."/>
            <person name="Sharon I."/>
            <person name="Hug L.A."/>
            <person name="Burstein D."/>
            <person name="Emerson J.B."/>
            <person name="Thomas B.C."/>
            <person name="Banfield J.F."/>
        </authorList>
    </citation>
    <scope>NUCLEOTIDE SEQUENCE [LARGE SCALE GENOMIC DNA]</scope>
    <source>
        <strain evidence="2">CG1_02_44_10</strain>
    </source>
</reference>
<dbReference type="EMBL" id="MNUK01000068">
    <property type="protein sequence ID" value="OIN90533.1"/>
    <property type="molecule type" value="Genomic_DNA"/>
</dbReference>
<protein>
    <recommendedName>
        <fullName evidence="1">Transposase IS200-like domain-containing protein</fullName>
    </recommendedName>
</protein>
<dbReference type="InterPro" id="IPR036515">
    <property type="entry name" value="Transposase_17_sf"/>
</dbReference>
<dbReference type="GO" id="GO:0004803">
    <property type="term" value="F:transposase activity"/>
    <property type="evidence" value="ECO:0007669"/>
    <property type="project" value="InterPro"/>
</dbReference>
<dbReference type="Gene3D" id="3.30.70.1290">
    <property type="entry name" value="Transposase IS200-like"/>
    <property type="match status" value="1"/>
</dbReference>
<evidence type="ECO:0000313" key="2">
    <source>
        <dbReference type="EMBL" id="OIN90533.1"/>
    </source>
</evidence>
<dbReference type="Proteomes" id="UP000182345">
    <property type="component" value="Unassembled WGS sequence"/>
</dbReference>
<dbReference type="SUPFAM" id="SSF143422">
    <property type="entry name" value="Transposase IS200-like"/>
    <property type="match status" value="1"/>
</dbReference>
<dbReference type="PANTHER" id="PTHR34322">
    <property type="entry name" value="TRANSPOSASE, Y1_TNP DOMAIN-CONTAINING"/>
    <property type="match status" value="1"/>
</dbReference>
<dbReference type="GO" id="GO:0003677">
    <property type="term" value="F:DNA binding"/>
    <property type="evidence" value="ECO:0007669"/>
    <property type="project" value="InterPro"/>
</dbReference>
<dbReference type="SMART" id="SM01321">
    <property type="entry name" value="Y1_Tnp"/>
    <property type="match status" value="1"/>
</dbReference>
<feature type="domain" description="Transposase IS200-like" evidence="1">
    <location>
        <begin position="11"/>
        <end position="159"/>
    </location>
</feature>
<evidence type="ECO:0000259" key="1">
    <source>
        <dbReference type="SMART" id="SM01321"/>
    </source>
</evidence>
<dbReference type="GO" id="GO:0006313">
    <property type="term" value="P:DNA transposition"/>
    <property type="evidence" value="ECO:0007669"/>
    <property type="project" value="InterPro"/>
</dbReference>
<proteinExistence type="predicted"/>
<dbReference type="InterPro" id="IPR002686">
    <property type="entry name" value="Transposase_17"/>
</dbReference>
<sequence>MPGRNVIKTYLENGIYHIYNRGVNKNLIFQDEQDYAVFLSYLKQYLLPKNEDQLMKTLLNPSITYFEKEKILRLLKLNNFSDEIKLLAYCIMPNHFHFLLQQKSRNGIDSFMNSLGTRYTQFNNKKYQRVGPLYQSVYKAISVETDEQLLHLSRYIHQNPLTSYTPKDREMFALFSQPSSLPEYLGQRKTEWIHSEVILAYFSKTNPKLSYESFVNQTEDLSIITKILIDL</sequence>
<dbReference type="PANTHER" id="PTHR34322:SF2">
    <property type="entry name" value="TRANSPOSASE IS200-LIKE DOMAIN-CONTAINING PROTEIN"/>
    <property type="match status" value="1"/>
</dbReference>
<organism evidence="2 3">
    <name type="scientific">Candidatus Collierbacteria bacterium CG1_02_44_10</name>
    <dbReference type="NCBI Taxonomy" id="1805087"/>
    <lineage>
        <taxon>Bacteria</taxon>
        <taxon>Candidatus Collieribacteriota</taxon>
    </lineage>
</organism>
<dbReference type="AlphaFoldDB" id="A0A1J4RX00"/>
<accession>A0A1J4RX00</accession>
<evidence type="ECO:0000313" key="3">
    <source>
        <dbReference type="Proteomes" id="UP000182345"/>
    </source>
</evidence>
<comment type="caution">
    <text evidence="2">The sequence shown here is derived from an EMBL/GenBank/DDBJ whole genome shotgun (WGS) entry which is preliminary data.</text>
</comment>
<gene>
    <name evidence="2" type="ORF">AUJ42_02975</name>
</gene>